<keyword evidence="4 9" id="KW-0819">tRNA processing</keyword>
<name>A0A2K9LL79_9GAMM</name>
<dbReference type="GO" id="GO:0005737">
    <property type="term" value="C:cytoplasm"/>
    <property type="evidence" value="ECO:0007669"/>
    <property type="project" value="UniProtKB-SubCell"/>
</dbReference>
<evidence type="ECO:0000313" key="11">
    <source>
        <dbReference type="EMBL" id="AUM12987.1"/>
    </source>
</evidence>
<accession>A0A2K9LL79</accession>
<evidence type="ECO:0000259" key="10">
    <source>
        <dbReference type="PROSITE" id="PS51163"/>
    </source>
</evidence>
<evidence type="ECO:0000256" key="7">
    <source>
        <dbReference type="ARBA" id="ARBA00022840"/>
    </source>
</evidence>
<dbReference type="Proteomes" id="UP000235116">
    <property type="component" value="Chromosome"/>
</dbReference>
<dbReference type="Gene3D" id="3.90.870.10">
    <property type="entry name" value="DHBP synthase"/>
    <property type="match status" value="1"/>
</dbReference>
<dbReference type="InterPro" id="IPR050156">
    <property type="entry name" value="TC-AMP_synthase_SUA5"/>
</dbReference>
<dbReference type="GO" id="GO:0000049">
    <property type="term" value="F:tRNA binding"/>
    <property type="evidence" value="ECO:0007669"/>
    <property type="project" value="TreeGrafter"/>
</dbReference>
<evidence type="ECO:0000256" key="3">
    <source>
        <dbReference type="ARBA" id="ARBA00022679"/>
    </source>
</evidence>
<evidence type="ECO:0000256" key="9">
    <source>
        <dbReference type="HAMAP-Rule" id="MF_01852"/>
    </source>
</evidence>
<proteinExistence type="inferred from homology"/>
<dbReference type="SUPFAM" id="SSF55821">
    <property type="entry name" value="YrdC/RibB"/>
    <property type="match status" value="1"/>
</dbReference>
<evidence type="ECO:0000256" key="1">
    <source>
        <dbReference type="ARBA" id="ARBA00004496"/>
    </source>
</evidence>
<keyword evidence="5 9" id="KW-0548">Nucleotidyltransferase</keyword>
<evidence type="ECO:0000256" key="4">
    <source>
        <dbReference type="ARBA" id="ARBA00022694"/>
    </source>
</evidence>
<evidence type="ECO:0000256" key="8">
    <source>
        <dbReference type="ARBA" id="ARBA00048366"/>
    </source>
</evidence>
<comment type="similarity">
    <text evidence="9">Belongs to the SUA5 family. TsaC subfamily.</text>
</comment>
<comment type="function">
    <text evidence="9">Required for the formation of a threonylcarbamoyl group on adenosine at position 37 (t(6)A37) in tRNAs that read codons beginning with adenine. Catalyzes the conversion of L-threonine, HCO(3)(-)/CO(2) and ATP to give threonylcarbamoyl-AMP (TC-AMP) as the acyladenylate intermediate, with the release of diphosphate.</text>
</comment>
<dbReference type="InterPro" id="IPR006070">
    <property type="entry name" value="Sua5-like_dom"/>
</dbReference>
<dbReference type="GO" id="GO:0006450">
    <property type="term" value="P:regulation of translational fidelity"/>
    <property type="evidence" value="ECO:0007669"/>
    <property type="project" value="TreeGrafter"/>
</dbReference>
<dbReference type="OrthoDB" id="9814580at2"/>
<dbReference type="GO" id="GO:0005524">
    <property type="term" value="F:ATP binding"/>
    <property type="evidence" value="ECO:0007669"/>
    <property type="project" value="UniProtKB-UniRule"/>
</dbReference>
<dbReference type="InterPro" id="IPR017945">
    <property type="entry name" value="DHBP_synth_RibB-like_a/b_dom"/>
</dbReference>
<organism evidence="11 12">
    <name type="scientific">Ketobacter alkanivorans</name>
    <dbReference type="NCBI Taxonomy" id="1917421"/>
    <lineage>
        <taxon>Bacteria</taxon>
        <taxon>Pseudomonadati</taxon>
        <taxon>Pseudomonadota</taxon>
        <taxon>Gammaproteobacteria</taxon>
        <taxon>Pseudomonadales</taxon>
        <taxon>Ketobacteraceae</taxon>
        <taxon>Ketobacter</taxon>
    </lineage>
</organism>
<evidence type="ECO:0000256" key="5">
    <source>
        <dbReference type="ARBA" id="ARBA00022695"/>
    </source>
</evidence>
<dbReference type="HAMAP" id="MF_01852">
    <property type="entry name" value="TsaC"/>
    <property type="match status" value="1"/>
</dbReference>
<feature type="domain" description="YrdC-like" evidence="10">
    <location>
        <begin position="4"/>
        <end position="190"/>
    </location>
</feature>
<evidence type="ECO:0000256" key="2">
    <source>
        <dbReference type="ARBA" id="ARBA00022490"/>
    </source>
</evidence>
<keyword evidence="6 9" id="KW-0547">Nucleotide-binding</keyword>
<dbReference type="Pfam" id="PF01300">
    <property type="entry name" value="Sua5_yciO_yrdC"/>
    <property type="match status" value="1"/>
</dbReference>
<reference evidence="12" key="1">
    <citation type="submission" date="2017-08" db="EMBL/GenBank/DDBJ databases">
        <title>Direct submision.</title>
        <authorList>
            <person name="Kim S.-J."/>
            <person name="Rhee S.-K."/>
        </authorList>
    </citation>
    <scope>NUCLEOTIDE SEQUENCE [LARGE SCALE GENOMIC DNA]</scope>
    <source>
        <strain evidence="12">GI5</strain>
    </source>
</reference>
<dbReference type="PROSITE" id="PS51163">
    <property type="entry name" value="YRDC"/>
    <property type="match status" value="1"/>
</dbReference>
<gene>
    <name evidence="9" type="primary">tsaC</name>
    <name evidence="11" type="ORF">Kalk_11370</name>
</gene>
<dbReference type="AlphaFoldDB" id="A0A2K9LL79"/>
<dbReference type="InterPro" id="IPR023535">
    <property type="entry name" value="TC-AMP_synthase"/>
</dbReference>
<dbReference type="RefSeq" id="WP_101894366.1">
    <property type="nucleotide sequence ID" value="NZ_CP022684.1"/>
</dbReference>
<dbReference type="KEGG" id="kak:Kalk_11370"/>
<dbReference type="PANTHER" id="PTHR17490:SF18">
    <property type="entry name" value="THREONYLCARBAMOYL-AMP SYNTHASE"/>
    <property type="match status" value="1"/>
</dbReference>
<dbReference type="GO" id="GO:0061710">
    <property type="term" value="F:L-threonylcarbamoyladenylate synthase"/>
    <property type="evidence" value="ECO:0007669"/>
    <property type="project" value="UniProtKB-EC"/>
</dbReference>
<sequence length="190" mass="20891">MISLRHQLGAVHALTRGEVIAYPTESVFGYGCDPFNEAAVDRLLRIKQRPRHKGLILVAANCDQIAPLLQTLTLPQRRDLEASWPGPVTWLIPDSENMIPTWIKGDFDSVAVRVSAHPTVQALCSIWGGPIVSTSANRSGQAPARSEFPLRLMRAQYGIGADYILPGYTPRANKPTEIRDLQSGRIIRAG</sequence>
<dbReference type="EC" id="2.7.7.87" evidence="9"/>
<keyword evidence="12" id="KW-1185">Reference proteome</keyword>
<keyword evidence="2 9" id="KW-0963">Cytoplasm</keyword>
<protein>
    <recommendedName>
        <fullName evidence="9">Threonylcarbamoyl-AMP synthase</fullName>
        <shortName evidence="9">TC-AMP synthase</shortName>
        <ecNumber evidence="9">2.7.7.87</ecNumber>
    </recommendedName>
    <alternativeName>
        <fullName evidence="9">L-threonylcarbamoyladenylate synthase</fullName>
    </alternativeName>
    <alternativeName>
        <fullName evidence="9">t(6)A37 threonylcarbamoyladenosine biosynthesis protein TsaC</fullName>
    </alternativeName>
    <alternativeName>
        <fullName evidence="9">tRNA threonylcarbamoyladenosine biosynthesis protein TsaC</fullName>
    </alternativeName>
</protein>
<evidence type="ECO:0000256" key="6">
    <source>
        <dbReference type="ARBA" id="ARBA00022741"/>
    </source>
</evidence>
<keyword evidence="7 9" id="KW-0067">ATP-binding</keyword>
<dbReference type="GO" id="GO:0003725">
    <property type="term" value="F:double-stranded RNA binding"/>
    <property type="evidence" value="ECO:0007669"/>
    <property type="project" value="InterPro"/>
</dbReference>
<dbReference type="GO" id="GO:0002949">
    <property type="term" value="P:tRNA threonylcarbamoyladenosine modification"/>
    <property type="evidence" value="ECO:0007669"/>
    <property type="project" value="UniProtKB-UniRule"/>
</dbReference>
<comment type="catalytic activity">
    <reaction evidence="8 9">
        <text>L-threonine + hydrogencarbonate + ATP = L-threonylcarbamoyladenylate + diphosphate + H2O</text>
        <dbReference type="Rhea" id="RHEA:36407"/>
        <dbReference type="ChEBI" id="CHEBI:15377"/>
        <dbReference type="ChEBI" id="CHEBI:17544"/>
        <dbReference type="ChEBI" id="CHEBI:30616"/>
        <dbReference type="ChEBI" id="CHEBI:33019"/>
        <dbReference type="ChEBI" id="CHEBI:57926"/>
        <dbReference type="ChEBI" id="CHEBI:73682"/>
        <dbReference type="EC" id="2.7.7.87"/>
    </reaction>
</comment>
<dbReference type="EMBL" id="CP022684">
    <property type="protein sequence ID" value="AUM12987.1"/>
    <property type="molecule type" value="Genomic_DNA"/>
</dbReference>
<dbReference type="PANTHER" id="PTHR17490">
    <property type="entry name" value="SUA5"/>
    <property type="match status" value="1"/>
</dbReference>
<keyword evidence="3 9" id="KW-0808">Transferase</keyword>
<comment type="subcellular location">
    <subcellularLocation>
        <location evidence="1 9">Cytoplasm</location>
    </subcellularLocation>
</comment>
<evidence type="ECO:0000313" key="12">
    <source>
        <dbReference type="Proteomes" id="UP000235116"/>
    </source>
</evidence>